<feature type="domain" description="Calcineurin-like phosphoesterase" evidence="3">
    <location>
        <begin position="171"/>
        <end position="378"/>
    </location>
</feature>
<organism evidence="5 6">
    <name type="scientific">Cellulomonas phragmiteti</name>
    <dbReference type="NCBI Taxonomy" id="478780"/>
    <lineage>
        <taxon>Bacteria</taxon>
        <taxon>Bacillati</taxon>
        <taxon>Actinomycetota</taxon>
        <taxon>Actinomycetes</taxon>
        <taxon>Micrococcales</taxon>
        <taxon>Cellulomonadaceae</taxon>
        <taxon>Cellulomonas</taxon>
    </lineage>
</organism>
<comment type="caution">
    <text evidence="5">The sequence shown here is derived from an EMBL/GenBank/DDBJ whole genome shotgun (WGS) entry which is preliminary data.</text>
</comment>
<dbReference type="InterPro" id="IPR008963">
    <property type="entry name" value="Purple_acid_Pase-like_N"/>
</dbReference>
<evidence type="ECO:0000256" key="1">
    <source>
        <dbReference type="ARBA" id="ARBA00022729"/>
    </source>
</evidence>
<evidence type="ECO:0000256" key="2">
    <source>
        <dbReference type="SAM" id="SignalP"/>
    </source>
</evidence>
<sequence>MRMPLPSRPRAAGSRRHRFTAVVLGSALVAVGALASAGTAAADPGTTTDRLILTPTEQPTTSQFLTWRSTVAAPGTVQYRVPGGATTSVTATVDDTIGEHTHQSVVLTGLTAATRYGYRVGRDGDWTGWRTFRTPAAGAEPFSFLYYGDAQIGLDTTWPAVVQAAHAQAPHVVGSVHAGDLIDTASNQTQWTNWFSGMGESAMTTQVLAAPGNHEYSGDQRMRNWKANFTYPLNQPSRATIGELAKLAEGDTPAARQAAAYFDHFTEFAGETVYYTDYQDVRFITLNATRNSGFLTPPALPACTEGCPNAGQLWVDFQAAWLDHILETNPNTWAVATFHQPVYSVSTGRDEPILRASWVPVFEKHDIDLVLQGHDHTYARGYKNTTATDTPGVTTGPVYAVSNSGAKYYTIAPADDNVWTRNGATQVKRGADVSTYQVIDVDGGTLRYTSYVAAVTGAATEQLGDVYDSFTITKNALGKFVTEDGVAVPGSDAQRLAVTVPEQSGEPGEFVWAVDGSNGLVDLGVAQDAGDHFRASGALNPVRVTDTRRDAPAWSLSGQVSDFVSGDRTFAGKHLGWTPSASENTGGAVAGAPVASGFVSGDGLATPAVLGAAAAGHERGSVLLGADLDLRLPVSVAEGRYSATLTLTALS</sequence>
<dbReference type="Gene3D" id="3.60.21.10">
    <property type="match status" value="1"/>
</dbReference>
<gene>
    <name evidence="5" type="ORF">Cph01nite_03880</name>
</gene>
<dbReference type="PANTHER" id="PTHR45867">
    <property type="entry name" value="PURPLE ACID PHOSPHATASE"/>
    <property type="match status" value="1"/>
</dbReference>
<evidence type="ECO:0000259" key="3">
    <source>
        <dbReference type="Pfam" id="PF00149"/>
    </source>
</evidence>
<dbReference type="Proteomes" id="UP000614741">
    <property type="component" value="Unassembled WGS sequence"/>
</dbReference>
<feature type="domain" description="Purple acid phosphatase N-terminal" evidence="4">
    <location>
        <begin position="50"/>
        <end position="134"/>
    </location>
</feature>
<keyword evidence="1 2" id="KW-0732">Signal</keyword>
<dbReference type="InterPro" id="IPR015914">
    <property type="entry name" value="PAPs_N"/>
</dbReference>
<protein>
    <recommendedName>
        <fullName evidence="7">Metallophosphoesterase</fullName>
    </recommendedName>
</protein>
<dbReference type="SUPFAM" id="SSF49363">
    <property type="entry name" value="Purple acid phosphatase, N-terminal domain"/>
    <property type="match status" value="1"/>
</dbReference>
<dbReference type="Gene3D" id="2.60.40.380">
    <property type="entry name" value="Purple acid phosphatase-like, N-terminal"/>
    <property type="match status" value="1"/>
</dbReference>
<keyword evidence="6" id="KW-1185">Reference proteome</keyword>
<evidence type="ECO:0000259" key="4">
    <source>
        <dbReference type="Pfam" id="PF16656"/>
    </source>
</evidence>
<evidence type="ECO:0008006" key="7">
    <source>
        <dbReference type="Google" id="ProtNLM"/>
    </source>
</evidence>
<dbReference type="Pfam" id="PF16656">
    <property type="entry name" value="Pur_ac_phosph_N"/>
    <property type="match status" value="1"/>
</dbReference>
<reference evidence="5 6" key="1">
    <citation type="submission" date="2021-01" db="EMBL/GenBank/DDBJ databases">
        <title>Whole genome shotgun sequence of Cellulomonas phragmiteti NBRC 110785.</title>
        <authorList>
            <person name="Komaki H."/>
            <person name="Tamura T."/>
        </authorList>
    </citation>
    <scope>NUCLEOTIDE SEQUENCE [LARGE SCALE GENOMIC DNA]</scope>
    <source>
        <strain evidence="5 6">NBRC 110785</strain>
    </source>
</reference>
<dbReference type="PANTHER" id="PTHR45867:SF3">
    <property type="entry name" value="ACID PHOSPHATASE TYPE 7"/>
    <property type="match status" value="1"/>
</dbReference>
<evidence type="ECO:0000313" key="6">
    <source>
        <dbReference type="Proteomes" id="UP000614741"/>
    </source>
</evidence>
<dbReference type="SUPFAM" id="SSF56300">
    <property type="entry name" value="Metallo-dependent phosphatases"/>
    <property type="match status" value="1"/>
</dbReference>
<dbReference type="RefSeq" id="WP_203670696.1">
    <property type="nucleotide sequence ID" value="NZ_BONP01000002.1"/>
</dbReference>
<dbReference type="EMBL" id="BONP01000002">
    <property type="protein sequence ID" value="GIG38626.1"/>
    <property type="molecule type" value="Genomic_DNA"/>
</dbReference>
<name>A0ABQ4DH04_9CELL</name>
<dbReference type="Pfam" id="PF00149">
    <property type="entry name" value="Metallophos"/>
    <property type="match status" value="1"/>
</dbReference>
<proteinExistence type="predicted"/>
<dbReference type="InterPro" id="IPR029052">
    <property type="entry name" value="Metallo-depent_PP-like"/>
</dbReference>
<feature type="chain" id="PRO_5046769668" description="Metallophosphoesterase" evidence="2">
    <location>
        <begin position="43"/>
        <end position="651"/>
    </location>
</feature>
<accession>A0ABQ4DH04</accession>
<feature type="signal peptide" evidence="2">
    <location>
        <begin position="1"/>
        <end position="42"/>
    </location>
</feature>
<evidence type="ECO:0000313" key="5">
    <source>
        <dbReference type="EMBL" id="GIG38626.1"/>
    </source>
</evidence>
<dbReference type="InterPro" id="IPR004843">
    <property type="entry name" value="Calcineurin-like_PHP"/>
</dbReference>